<organism evidence="3 4">
    <name type="scientific">Neurospora hispaniola</name>
    <dbReference type="NCBI Taxonomy" id="588809"/>
    <lineage>
        <taxon>Eukaryota</taxon>
        <taxon>Fungi</taxon>
        <taxon>Dikarya</taxon>
        <taxon>Ascomycota</taxon>
        <taxon>Pezizomycotina</taxon>
        <taxon>Sordariomycetes</taxon>
        <taxon>Sordariomycetidae</taxon>
        <taxon>Sordariales</taxon>
        <taxon>Sordariaceae</taxon>
        <taxon>Neurospora</taxon>
    </lineage>
</organism>
<dbReference type="FunFam" id="2.30.29.30:FF:000203">
    <property type="entry name" value="PH domain-containing protein"/>
    <property type="match status" value="1"/>
</dbReference>
<feature type="compositionally biased region" description="Polar residues" evidence="1">
    <location>
        <begin position="174"/>
        <end position="189"/>
    </location>
</feature>
<dbReference type="SUPFAM" id="SSF50729">
    <property type="entry name" value="PH domain-like"/>
    <property type="match status" value="1"/>
</dbReference>
<feature type="region of interest" description="Disordered" evidence="1">
    <location>
        <begin position="754"/>
        <end position="778"/>
    </location>
</feature>
<feature type="region of interest" description="Disordered" evidence="1">
    <location>
        <begin position="1073"/>
        <end position="1100"/>
    </location>
</feature>
<feature type="compositionally biased region" description="Basic and acidic residues" evidence="1">
    <location>
        <begin position="1007"/>
        <end position="1021"/>
    </location>
</feature>
<dbReference type="GeneID" id="87875917"/>
<feature type="region of interest" description="Disordered" evidence="1">
    <location>
        <begin position="847"/>
        <end position="961"/>
    </location>
</feature>
<feature type="region of interest" description="Disordered" evidence="1">
    <location>
        <begin position="985"/>
        <end position="1021"/>
    </location>
</feature>
<dbReference type="EMBL" id="JAULSX010000006">
    <property type="protein sequence ID" value="KAK3488690.1"/>
    <property type="molecule type" value="Genomic_DNA"/>
</dbReference>
<feature type="compositionally biased region" description="Low complexity" evidence="1">
    <location>
        <begin position="848"/>
        <end position="868"/>
    </location>
</feature>
<gene>
    <name evidence="3" type="ORF">B0T23DRAFT_397320</name>
</gene>
<name>A0AAJ0I2S1_9PEZI</name>
<feature type="compositionally biased region" description="Low complexity" evidence="1">
    <location>
        <begin position="607"/>
        <end position="620"/>
    </location>
</feature>
<feature type="compositionally biased region" description="Low complexity" evidence="1">
    <location>
        <begin position="643"/>
        <end position="656"/>
    </location>
</feature>
<feature type="domain" description="PH" evidence="2">
    <location>
        <begin position="233"/>
        <end position="351"/>
    </location>
</feature>
<dbReference type="InterPro" id="IPR011993">
    <property type="entry name" value="PH-like_dom_sf"/>
</dbReference>
<dbReference type="InterPro" id="IPR001849">
    <property type="entry name" value="PH_domain"/>
</dbReference>
<evidence type="ECO:0000313" key="4">
    <source>
        <dbReference type="Proteomes" id="UP001285908"/>
    </source>
</evidence>
<dbReference type="Pfam" id="PF00169">
    <property type="entry name" value="PH"/>
    <property type="match status" value="1"/>
</dbReference>
<comment type="caution">
    <text evidence="3">The sequence shown here is derived from an EMBL/GenBank/DDBJ whole genome shotgun (WGS) entry which is preliminary data.</text>
</comment>
<dbReference type="SMART" id="SM00233">
    <property type="entry name" value="PH"/>
    <property type="match status" value="1"/>
</dbReference>
<feature type="region of interest" description="Disordered" evidence="1">
    <location>
        <begin position="797"/>
        <end position="832"/>
    </location>
</feature>
<keyword evidence="4" id="KW-1185">Reference proteome</keyword>
<accession>A0AAJ0I2S1</accession>
<feature type="compositionally biased region" description="Polar residues" evidence="1">
    <location>
        <begin position="985"/>
        <end position="999"/>
    </location>
</feature>
<reference evidence="3 4" key="1">
    <citation type="journal article" date="2023" name="Mol. Phylogenet. Evol.">
        <title>Genome-scale phylogeny and comparative genomics of the fungal order Sordariales.</title>
        <authorList>
            <person name="Hensen N."/>
            <person name="Bonometti L."/>
            <person name="Westerberg I."/>
            <person name="Brannstrom I.O."/>
            <person name="Guillou S."/>
            <person name="Cros-Aarteil S."/>
            <person name="Calhoun S."/>
            <person name="Haridas S."/>
            <person name="Kuo A."/>
            <person name="Mondo S."/>
            <person name="Pangilinan J."/>
            <person name="Riley R."/>
            <person name="LaButti K."/>
            <person name="Andreopoulos B."/>
            <person name="Lipzen A."/>
            <person name="Chen C."/>
            <person name="Yan M."/>
            <person name="Daum C."/>
            <person name="Ng V."/>
            <person name="Clum A."/>
            <person name="Steindorff A."/>
            <person name="Ohm R.A."/>
            <person name="Martin F."/>
            <person name="Silar P."/>
            <person name="Natvig D.O."/>
            <person name="Lalanne C."/>
            <person name="Gautier V."/>
            <person name="Ament-Velasquez S.L."/>
            <person name="Kruys A."/>
            <person name="Hutchinson M.I."/>
            <person name="Powell A.J."/>
            <person name="Barry K."/>
            <person name="Miller A.N."/>
            <person name="Grigoriev I.V."/>
            <person name="Debuchy R."/>
            <person name="Gladieux P."/>
            <person name="Hiltunen Thoren M."/>
            <person name="Johannesson H."/>
        </authorList>
    </citation>
    <scope>NUCLEOTIDE SEQUENCE [LARGE SCALE GENOMIC DNA]</scope>
    <source>
        <strain evidence="3 4">FGSC 10403</strain>
    </source>
</reference>
<feature type="region of interest" description="Disordered" evidence="1">
    <location>
        <begin position="695"/>
        <end position="739"/>
    </location>
</feature>
<feature type="compositionally biased region" description="Polar residues" evidence="1">
    <location>
        <begin position="1073"/>
        <end position="1098"/>
    </location>
</feature>
<feature type="compositionally biased region" description="Polar residues" evidence="1">
    <location>
        <begin position="872"/>
        <end position="887"/>
    </location>
</feature>
<evidence type="ECO:0000259" key="2">
    <source>
        <dbReference type="PROSITE" id="PS50003"/>
    </source>
</evidence>
<dbReference type="Gene3D" id="2.30.29.30">
    <property type="entry name" value="Pleckstrin-homology domain (PH domain)/Phosphotyrosine-binding domain (PTB)"/>
    <property type="match status" value="1"/>
</dbReference>
<evidence type="ECO:0000313" key="3">
    <source>
        <dbReference type="EMBL" id="KAK3488690.1"/>
    </source>
</evidence>
<dbReference type="RefSeq" id="XP_062690397.1">
    <property type="nucleotide sequence ID" value="XM_062838295.1"/>
</dbReference>
<feature type="region of interest" description="Disordered" evidence="1">
    <location>
        <begin position="598"/>
        <end position="681"/>
    </location>
</feature>
<feature type="compositionally biased region" description="Polar residues" evidence="1">
    <location>
        <begin position="896"/>
        <end position="905"/>
    </location>
</feature>
<protein>
    <recommendedName>
        <fullName evidence="2">PH domain-containing protein</fullName>
    </recommendedName>
</protein>
<feature type="compositionally biased region" description="Polar residues" evidence="1">
    <location>
        <begin position="621"/>
        <end position="630"/>
    </location>
</feature>
<feature type="region of interest" description="Disordered" evidence="1">
    <location>
        <begin position="1329"/>
        <end position="1414"/>
    </location>
</feature>
<dbReference type="Pfam" id="PF25381">
    <property type="entry name" value="PH_26"/>
    <property type="match status" value="1"/>
</dbReference>
<sequence length="1414" mass="153276">MGRNRAPSASGTTVRVVLSGLTRSIKCLVVSPLPLAPTVEEKREYTILFPLRPTYHPSSLDRRCDSVHPTAFASGLISAPQPLLRLYMGVRMRKSLFSFISQFSALHRDSKTPTPAPSPPNDLRIRDDSDPKPYSPTVSLPTPAPSPPQLRDSREPSPDRPSPIFDKVPEPAVASSTTPVNDPFAQSVTGKRRSNSRPLSMVLSSQQPLMESNEEIIPELQPIFALLSSHANKLYQEGYFLKLDDQDIKGRPNPDRTWTECFAQLVGTVLSLWDAAELDAAGEDGEVLPKFINLTDASIKMIESLPTRSSDEQPLQNILSISTAGRNRYLLHFNSHHSLIQWTSGIRLAIFEQSTLQEAYTGALIAGKGKSLNNIGVIMERARAPVQEWVRVRFGAGVPWRRCWCVIEPPSEKEVQKAQKEFKKRSPYDRSHGPVLKGQIKFYDSKKDAEKKKKHSKPIASITDAYAAYAIYPQAKALIDGSALVKIEGSITIHSEPPSSTEGFVFIMPEVHPAVSGFEMLLRFLFPTWDTFALYGRPGRLVASVLDPRSLMFAMPKHKRYGYLELLDVSGLILTDGSSAWTEQQWKKKMKELTGQRMNAVEDAPTSHSRSASRSSKRLSFGQNPASSSKPRVGFSEEAGPVRSSRSLSLSRPSQRTDSAPPDPNREPVPSTMAGHPRHSRNISDTQLAHAASAHELDGPGAPQPSMRGPERARTFASDLASTPERVSSEDESAVRSQLTNDLQEIQRMQAPEPVNAPPAFSHGAGSRPQQKPYHSPEMRRAHNRLSNTTLSQIATAGGLPSDAVPNEFDRYPEQGRGQSQGQPAVQPQASVKPMRMNANFIGTREALTSPSTTNNGPSGPSPGLTSPHMKSPQNPSTASLTHSVDNPASGRGTPPMTSFPGSTTEGRRTPPHSQGSPRSNMPGRSPPVTRKPLPPGSPALRRLSEDSVSSLPVRSGCSAGGLHQQVEDANLWLTMLERKNSVQSYSDSRSIDAASTASPDYASTHRSTDTQESADRERPRAGILKVVGDTSVSPHDANGSSSGKADLGININFGPTFNYSAMKSSSAKPTEFSAQPSRFFSPNTARKSPGPGTSYSHFRQDSDDTIRRTVPWQPGSGVKATAAHNAVSPEQFVQQRAAAPPIPGFVHQRSPSSQTITDLRATAPSSPLRRPGVHGGAHSRHNSAELLSSGRPASRGPVAVLSSAEVSSHLSAREQEYVARATGTPLIAMASNKSEPQPKSGLVGAIQQRERERAHMRQGVSGQAVAHAIDQRQREQNQQAQRVAQQAAFAQQQAHFFSGHFNPNVVSNGAASVYKFDMSGLDNVYTVHTGRSQPLQPDNGYESRQARPRSELLAQRSSYALGDPTAAGHGGGSAVGVGPPTDTPHGSYPLQSPSSYKVGGQNGQAQFPFFGRH</sequence>
<feature type="region of interest" description="Disordered" evidence="1">
    <location>
        <begin position="1161"/>
        <end position="1200"/>
    </location>
</feature>
<dbReference type="Proteomes" id="UP001285908">
    <property type="component" value="Unassembled WGS sequence"/>
</dbReference>
<feature type="region of interest" description="Disordered" evidence="1">
    <location>
        <begin position="108"/>
        <end position="204"/>
    </location>
</feature>
<feature type="compositionally biased region" description="Polar residues" evidence="1">
    <location>
        <begin position="817"/>
        <end position="830"/>
    </location>
</feature>
<dbReference type="PROSITE" id="PS50003">
    <property type="entry name" value="PH_DOMAIN"/>
    <property type="match status" value="1"/>
</dbReference>
<proteinExistence type="predicted"/>
<evidence type="ECO:0000256" key="1">
    <source>
        <dbReference type="SAM" id="MobiDB-lite"/>
    </source>
</evidence>
<dbReference type="InterPro" id="IPR058155">
    <property type="entry name" value="Skg3/CAF120-like_PH"/>
</dbReference>